<evidence type="ECO:0000313" key="2">
    <source>
        <dbReference type="EMBL" id="QIF95931.1"/>
    </source>
</evidence>
<protein>
    <recommendedName>
        <fullName evidence="4">DUF2544 domain-containing protein</fullName>
    </recommendedName>
</protein>
<dbReference type="RefSeq" id="WP_164526864.1">
    <property type="nucleotide sequence ID" value="NZ_CP047344.1"/>
</dbReference>
<sequence length="157" mass="17840">MYSRFVFSIMTLLMTLLMTLISTSSAQAITLRGEIQPDRYTYYLTDQYAQKLWAMNRDRNRTIRFNLPPGELVAQTDVSFAYQHPAPTAITCISSIYYNQGARANWLKVACIDNNGLEYSTHQKWPDTSIAKRVCKVGEASCDAFLTMSSDNWSGPQ</sequence>
<accession>A0A6G6SQ58</accession>
<reference evidence="2 3" key="1">
    <citation type="submission" date="2020-01" db="EMBL/GenBank/DDBJ databases">
        <title>The genomic epidemiology of tigecycline resistance gene tet(X) variants in a swine farm in China.</title>
        <authorList>
            <person name="Peng K."/>
            <person name="Li R."/>
        </authorList>
    </citation>
    <scope>NUCLEOTIDE SEQUENCE [LARGE SCALE GENOMIC DNA]</scope>
    <source>
        <strain evidence="2 3">ZN3</strain>
    </source>
</reference>
<organism evidence="2 3">
    <name type="scientific">Proteus vulgaris</name>
    <dbReference type="NCBI Taxonomy" id="585"/>
    <lineage>
        <taxon>Bacteria</taxon>
        <taxon>Pseudomonadati</taxon>
        <taxon>Pseudomonadota</taxon>
        <taxon>Gammaproteobacteria</taxon>
        <taxon>Enterobacterales</taxon>
        <taxon>Morganellaceae</taxon>
        <taxon>Proteus</taxon>
    </lineage>
</organism>
<evidence type="ECO:0000313" key="3">
    <source>
        <dbReference type="Proteomes" id="UP000503287"/>
    </source>
</evidence>
<name>A0A6G6SQ58_PROVU</name>
<keyword evidence="1" id="KW-0732">Signal</keyword>
<feature type="chain" id="PRO_5026133452" description="DUF2544 domain-containing protein" evidence="1">
    <location>
        <begin position="29"/>
        <end position="157"/>
    </location>
</feature>
<feature type="signal peptide" evidence="1">
    <location>
        <begin position="1"/>
        <end position="28"/>
    </location>
</feature>
<keyword evidence="3" id="KW-1185">Reference proteome</keyword>
<proteinExistence type="predicted"/>
<dbReference type="AlphaFoldDB" id="A0A6G6SQ58"/>
<dbReference type="EMBL" id="CP047344">
    <property type="protein sequence ID" value="QIF95931.1"/>
    <property type="molecule type" value="Genomic_DNA"/>
</dbReference>
<evidence type="ECO:0000256" key="1">
    <source>
        <dbReference type="SAM" id="SignalP"/>
    </source>
</evidence>
<dbReference type="Proteomes" id="UP000503287">
    <property type="component" value="Chromosome"/>
</dbReference>
<evidence type="ECO:0008006" key="4">
    <source>
        <dbReference type="Google" id="ProtNLM"/>
    </source>
</evidence>
<gene>
    <name evidence="2" type="ORF">GTH24_19395</name>
</gene>